<evidence type="ECO:0000256" key="7">
    <source>
        <dbReference type="ARBA" id="ARBA00022989"/>
    </source>
</evidence>
<keyword evidence="6" id="KW-0256">Endoplasmic reticulum</keyword>
<feature type="domain" description="CAAX prenyl protease 2/Lysostaphin resistance protein A-like" evidence="14">
    <location>
        <begin position="124"/>
        <end position="229"/>
    </location>
</feature>
<gene>
    <name evidence="15" type="ORF">EWB00_005033</name>
</gene>
<proteinExistence type="inferred from homology"/>
<evidence type="ECO:0000256" key="8">
    <source>
        <dbReference type="ARBA" id="ARBA00023136"/>
    </source>
</evidence>
<dbReference type="EMBL" id="SKCS01000333">
    <property type="protein sequence ID" value="TNN10914.1"/>
    <property type="molecule type" value="Genomic_DNA"/>
</dbReference>
<dbReference type="OrthoDB" id="271604at2759"/>
<evidence type="ECO:0000313" key="16">
    <source>
        <dbReference type="Proteomes" id="UP000311919"/>
    </source>
</evidence>
<keyword evidence="3 15" id="KW-0645">Protease</keyword>
<comment type="subcellular location">
    <subcellularLocation>
        <location evidence="1">Endoplasmic reticulum membrane</location>
        <topology evidence="1">Multi-pass membrane protein</topology>
    </subcellularLocation>
</comment>
<dbReference type="InterPro" id="IPR039731">
    <property type="entry name" value="Rce1"/>
</dbReference>
<evidence type="ECO:0000256" key="13">
    <source>
        <dbReference type="SAM" id="Phobius"/>
    </source>
</evidence>
<feature type="transmembrane region" description="Helical" evidence="13">
    <location>
        <begin position="247"/>
        <end position="269"/>
    </location>
</feature>
<comment type="catalytic activity">
    <reaction evidence="10">
        <text>Hydrolyzes the peptide bond -P2-(S-farnesyl or geranylgeranyl)C-P1'-P2'-P3'-COOH where P1' and P2' are amino acids with aliphatic sidechains and P3' is any C-terminal residue.</text>
        <dbReference type="EC" id="3.4.26.1"/>
    </reaction>
</comment>
<organism evidence="15 16">
    <name type="scientific">Schistosoma japonicum</name>
    <name type="common">Blood fluke</name>
    <dbReference type="NCBI Taxonomy" id="6182"/>
    <lineage>
        <taxon>Eukaryota</taxon>
        <taxon>Metazoa</taxon>
        <taxon>Spiralia</taxon>
        <taxon>Lophotrochozoa</taxon>
        <taxon>Platyhelminthes</taxon>
        <taxon>Trematoda</taxon>
        <taxon>Digenea</taxon>
        <taxon>Strigeidida</taxon>
        <taxon>Schistosomatoidea</taxon>
        <taxon>Schistosomatidae</taxon>
        <taxon>Schistosoma</taxon>
    </lineage>
</organism>
<evidence type="ECO:0000259" key="14">
    <source>
        <dbReference type="Pfam" id="PF02517"/>
    </source>
</evidence>
<evidence type="ECO:0000256" key="4">
    <source>
        <dbReference type="ARBA" id="ARBA00022692"/>
    </source>
</evidence>
<feature type="transmembrane region" description="Helical" evidence="13">
    <location>
        <begin position="37"/>
        <end position="58"/>
    </location>
</feature>
<comment type="similarity">
    <text evidence="2">Belongs to the peptidase U48 family.</text>
</comment>
<sequence>MHEVLNCILYASLFISGLYFAGGNFPRDHPETIKRRVVSVFVTGTISVIHVLTFIRSPERPLFQLSSYEFGKVFIRLDGLLEAVTISIILTLVLYFGVLLDDMFNGNLSVVFDANYWKGRIFNWISFRNFVIAPLAEELIFRACITFHLLPLFSSCIMLCFVSSLFFSVSHLHHIVESVESGQDLQSAFQTSLFQVFYTTLFGMYSGFLMLRTGNIASSIVTHSLCNFFGLPDLIGAIERAKYRWGFFGQILAIGSHLLGLCLWTHLLYQITDTKWSSSTNCHCNWY</sequence>
<keyword evidence="4 13" id="KW-0812">Transmembrane</keyword>
<dbReference type="Pfam" id="PF02517">
    <property type="entry name" value="Rce1-like"/>
    <property type="match status" value="1"/>
</dbReference>
<protein>
    <recommendedName>
        <fullName evidence="12">CAAX prenyl protease 2</fullName>
        <ecNumber evidence="11">3.4.26.1</ecNumber>
    </recommendedName>
    <alternativeName>
        <fullName evidence="9">Farnesylated proteins-converting enzyme 2</fullName>
    </alternativeName>
</protein>
<feature type="transmembrane region" description="Helical" evidence="13">
    <location>
        <begin position="79"/>
        <end position="100"/>
    </location>
</feature>
<dbReference type="InterPro" id="IPR003675">
    <property type="entry name" value="Rce1/LyrA-like_dom"/>
</dbReference>
<reference evidence="15 16" key="1">
    <citation type="submission" date="2019-03" db="EMBL/GenBank/DDBJ databases">
        <title>An improved genome assembly of the fluke Schistosoma japonicum.</title>
        <authorList>
            <person name="Hu W."/>
            <person name="Luo F."/>
            <person name="Yin M."/>
            <person name="Mo X."/>
            <person name="Sun C."/>
            <person name="Wu Q."/>
            <person name="Zhu B."/>
            <person name="Xiang M."/>
            <person name="Wang J."/>
            <person name="Wang Y."/>
            <person name="Zhang T."/>
            <person name="Xu B."/>
            <person name="Zheng H."/>
            <person name="Feng Z."/>
        </authorList>
    </citation>
    <scope>NUCLEOTIDE SEQUENCE [LARGE SCALE GENOMIC DNA]</scope>
    <source>
        <strain evidence="15">HuSjv2</strain>
        <tissue evidence="15">Worms</tissue>
    </source>
</reference>
<evidence type="ECO:0000256" key="9">
    <source>
        <dbReference type="ARBA" id="ARBA00032607"/>
    </source>
</evidence>
<dbReference type="PANTHER" id="PTHR13046">
    <property type="entry name" value="PROTEASE U48 CAAX PRENYL PROTEASE RCE1"/>
    <property type="match status" value="1"/>
</dbReference>
<keyword evidence="5" id="KW-0378">Hydrolase</keyword>
<evidence type="ECO:0000256" key="6">
    <source>
        <dbReference type="ARBA" id="ARBA00022824"/>
    </source>
</evidence>
<dbReference type="PANTHER" id="PTHR13046:SF0">
    <property type="entry name" value="CAAX PRENYL PROTEASE 2"/>
    <property type="match status" value="1"/>
</dbReference>
<dbReference type="GO" id="GO:0005789">
    <property type="term" value="C:endoplasmic reticulum membrane"/>
    <property type="evidence" value="ECO:0007669"/>
    <property type="project" value="UniProtKB-SubCell"/>
</dbReference>
<dbReference type="EC" id="3.4.26.1" evidence="11"/>
<dbReference type="GO" id="GO:0071586">
    <property type="term" value="P:CAAX-box protein processing"/>
    <property type="evidence" value="ECO:0007669"/>
    <property type="project" value="InterPro"/>
</dbReference>
<evidence type="ECO:0000256" key="5">
    <source>
        <dbReference type="ARBA" id="ARBA00022801"/>
    </source>
</evidence>
<keyword evidence="8 13" id="KW-0472">Membrane</keyword>
<evidence type="ECO:0000256" key="3">
    <source>
        <dbReference type="ARBA" id="ARBA00022670"/>
    </source>
</evidence>
<dbReference type="GO" id="GO:0004222">
    <property type="term" value="F:metalloendopeptidase activity"/>
    <property type="evidence" value="ECO:0007669"/>
    <property type="project" value="InterPro"/>
</dbReference>
<comment type="caution">
    <text evidence="15">The sequence shown here is derived from an EMBL/GenBank/DDBJ whole genome shotgun (WGS) entry which is preliminary data.</text>
</comment>
<evidence type="ECO:0000256" key="11">
    <source>
        <dbReference type="ARBA" id="ARBA00049729"/>
    </source>
</evidence>
<feature type="transmembrane region" description="Helical" evidence="13">
    <location>
        <begin position="192"/>
        <end position="211"/>
    </location>
</feature>
<dbReference type="STRING" id="6182.A0A4Z2D327"/>
<keyword evidence="7 13" id="KW-1133">Transmembrane helix</keyword>
<accession>A0A4Z2D327</accession>
<evidence type="ECO:0000256" key="1">
    <source>
        <dbReference type="ARBA" id="ARBA00004477"/>
    </source>
</evidence>
<evidence type="ECO:0000256" key="2">
    <source>
        <dbReference type="ARBA" id="ARBA00006897"/>
    </source>
</evidence>
<evidence type="ECO:0000256" key="12">
    <source>
        <dbReference type="ARBA" id="ARBA00049763"/>
    </source>
</evidence>
<evidence type="ECO:0000256" key="10">
    <source>
        <dbReference type="ARBA" id="ARBA00047280"/>
    </source>
</evidence>
<name>A0A4Z2D327_SCHJA</name>
<dbReference type="Proteomes" id="UP000311919">
    <property type="component" value="Unassembled WGS sequence"/>
</dbReference>
<evidence type="ECO:0000313" key="15">
    <source>
        <dbReference type="EMBL" id="TNN10914.1"/>
    </source>
</evidence>
<feature type="transmembrane region" description="Helical" evidence="13">
    <location>
        <begin position="149"/>
        <end position="172"/>
    </location>
</feature>
<dbReference type="AlphaFoldDB" id="A0A4Z2D327"/>
<keyword evidence="16" id="KW-1185">Reference proteome</keyword>
<feature type="transmembrane region" description="Helical" evidence="13">
    <location>
        <begin position="7"/>
        <end position="25"/>
    </location>
</feature>